<evidence type="ECO:0000256" key="1">
    <source>
        <dbReference type="ARBA" id="ARBA00007150"/>
    </source>
</evidence>
<proteinExistence type="inferred from homology"/>
<evidence type="ECO:0000256" key="6">
    <source>
        <dbReference type="ARBA" id="ARBA00023136"/>
    </source>
</evidence>
<dbReference type="AlphaFoldDB" id="A0A937L3L3"/>
<organism evidence="8 9">
    <name type="scientific">PS1 clade bacterium</name>
    <dbReference type="NCBI Taxonomy" id="2175152"/>
    <lineage>
        <taxon>Bacteria</taxon>
        <taxon>Pseudomonadati</taxon>
        <taxon>Pseudomonadota</taxon>
        <taxon>Alphaproteobacteria</taxon>
        <taxon>PS1 clade</taxon>
    </lineage>
</organism>
<evidence type="ECO:0000256" key="7">
    <source>
        <dbReference type="HAMAP-Rule" id="MF_01147"/>
    </source>
</evidence>
<dbReference type="GO" id="GO:0005886">
    <property type="term" value="C:plasma membrane"/>
    <property type="evidence" value="ECO:0007669"/>
    <property type="project" value="UniProtKB-SubCell"/>
</dbReference>
<reference evidence="8" key="1">
    <citation type="submission" date="2020-10" db="EMBL/GenBank/DDBJ databases">
        <title>Microbiome of the Black Sea water column analyzed by genome centric metagenomics.</title>
        <authorList>
            <person name="Cabello-Yeves P.J."/>
            <person name="Callieri C."/>
            <person name="Picazo A."/>
            <person name="Mehrshad M."/>
            <person name="Haro-Moreno J.M."/>
            <person name="Roda-Garcia J."/>
            <person name="Dzembekova N."/>
            <person name="Slabakova V."/>
            <person name="Slabakova N."/>
            <person name="Moncheva S."/>
            <person name="Rodriguez-Valera F."/>
        </authorList>
    </citation>
    <scope>NUCLEOTIDE SEQUENCE</scope>
    <source>
        <strain evidence="8">BS307-5m-G5</strain>
    </source>
</reference>
<dbReference type="PROSITE" id="PS01311">
    <property type="entry name" value="LGT"/>
    <property type="match status" value="1"/>
</dbReference>
<dbReference type="PANTHER" id="PTHR30589:SF0">
    <property type="entry name" value="PHOSPHATIDYLGLYCEROL--PROLIPOPROTEIN DIACYLGLYCERYL TRANSFERASE"/>
    <property type="match status" value="1"/>
</dbReference>
<evidence type="ECO:0000256" key="3">
    <source>
        <dbReference type="ARBA" id="ARBA00022679"/>
    </source>
</evidence>
<dbReference type="GO" id="GO:0008961">
    <property type="term" value="F:phosphatidylglycerol-prolipoprotein diacylglyceryl transferase activity"/>
    <property type="evidence" value="ECO:0007669"/>
    <property type="project" value="UniProtKB-UniRule"/>
</dbReference>
<feature type="transmembrane region" description="Helical" evidence="7">
    <location>
        <begin position="94"/>
        <end position="117"/>
    </location>
</feature>
<dbReference type="NCBIfam" id="TIGR00544">
    <property type="entry name" value="lgt"/>
    <property type="match status" value="1"/>
</dbReference>
<sequence length="265" mass="29130">MPFPNIDPIIFEIGPFALRWYALAYMVGLFGGWRYMVLLTERRALWPQGTPATRAHIDDLLLWVTLGVIVGGRVGYVLFYNAPYYLDNPAAALAVWQGGMAFHGGALGVILAAIYFARKHAIPLLSLGDMVAITVPLGLLLGRLANFINGELWGRVTEAPWGVVFPDAGPLPRHPSQLYEAALEGALLLIALNILAWRFKAFGKPGLLTGLFLIGYGTSRFLVEMVREPDAHIGFIFNFITMGQILSLPMILAGAGFVYWANKQK</sequence>
<comment type="catalytic activity">
    <reaction evidence="7">
        <text>L-cysteinyl-[prolipoprotein] + a 1,2-diacyl-sn-glycero-3-phospho-(1'-sn-glycerol) = an S-1,2-diacyl-sn-glyceryl-L-cysteinyl-[prolipoprotein] + sn-glycerol 1-phosphate + H(+)</text>
        <dbReference type="Rhea" id="RHEA:56712"/>
        <dbReference type="Rhea" id="RHEA-COMP:14679"/>
        <dbReference type="Rhea" id="RHEA-COMP:14680"/>
        <dbReference type="ChEBI" id="CHEBI:15378"/>
        <dbReference type="ChEBI" id="CHEBI:29950"/>
        <dbReference type="ChEBI" id="CHEBI:57685"/>
        <dbReference type="ChEBI" id="CHEBI:64716"/>
        <dbReference type="ChEBI" id="CHEBI:140658"/>
        <dbReference type="EC" id="2.5.1.145"/>
    </reaction>
</comment>
<evidence type="ECO:0000313" key="8">
    <source>
        <dbReference type="EMBL" id="MBL6761684.1"/>
    </source>
</evidence>
<dbReference type="EMBL" id="JADHOK010000027">
    <property type="protein sequence ID" value="MBL6761684.1"/>
    <property type="molecule type" value="Genomic_DNA"/>
</dbReference>
<accession>A0A937L3L3</accession>
<feature type="transmembrane region" description="Helical" evidence="7">
    <location>
        <begin position="181"/>
        <end position="199"/>
    </location>
</feature>
<comment type="similarity">
    <text evidence="1 7">Belongs to the Lgt family.</text>
</comment>
<name>A0A937L3L3_9PROT</name>
<comment type="pathway">
    <text evidence="7">Protein modification; lipoprotein biosynthesis (diacylglyceryl transfer).</text>
</comment>
<protein>
    <recommendedName>
        <fullName evidence="7">Phosphatidylglycerol--prolipoprotein diacylglyceryl transferase</fullName>
        <ecNumber evidence="7">2.5.1.145</ecNumber>
    </recommendedName>
</protein>
<comment type="function">
    <text evidence="7">Catalyzes the transfer of the diacylglyceryl group from phosphatidylglycerol to the sulfhydryl group of the N-terminal cysteine of a prolipoprotein, the first step in the formation of mature lipoproteins.</text>
</comment>
<feature type="transmembrane region" description="Helical" evidence="7">
    <location>
        <begin position="206"/>
        <end position="223"/>
    </location>
</feature>
<dbReference type="PANTHER" id="PTHR30589">
    <property type="entry name" value="PROLIPOPROTEIN DIACYLGLYCERYL TRANSFERASE"/>
    <property type="match status" value="1"/>
</dbReference>
<feature type="transmembrane region" description="Helical" evidence="7">
    <location>
        <begin position="20"/>
        <end position="39"/>
    </location>
</feature>
<dbReference type="EC" id="2.5.1.145" evidence="7"/>
<dbReference type="Pfam" id="PF01790">
    <property type="entry name" value="LGT"/>
    <property type="match status" value="1"/>
</dbReference>
<dbReference type="InterPro" id="IPR001640">
    <property type="entry name" value="Lgt"/>
</dbReference>
<comment type="caution">
    <text evidence="8">The sequence shown here is derived from an EMBL/GenBank/DDBJ whole genome shotgun (WGS) entry which is preliminary data.</text>
</comment>
<gene>
    <name evidence="7" type="primary">lgt</name>
    <name evidence="8" type="ORF">ISQ19_03195</name>
</gene>
<keyword evidence="6 7" id="KW-0472">Membrane</keyword>
<evidence type="ECO:0000256" key="5">
    <source>
        <dbReference type="ARBA" id="ARBA00022989"/>
    </source>
</evidence>
<feature type="transmembrane region" description="Helical" evidence="7">
    <location>
        <begin position="235"/>
        <end position="261"/>
    </location>
</feature>
<evidence type="ECO:0000256" key="2">
    <source>
        <dbReference type="ARBA" id="ARBA00022475"/>
    </source>
</evidence>
<keyword evidence="3 7" id="KW-0808">Transferase</keyword>
<dbReference type="Proteomes" id="UP000785783">
    <property type="component" value="Unassembled WGS sequence"/>
</dbReference>
<dbReference type="GO" id="GO:0042158">
    <property type="term" value="P:lipoprotein biosynthetic process"/>
    <property type="evidence" value="ECO:0007669"/>
    <property type="project" value="UniProtKB-UniRule"/>
</dbReference>
<feature type="transmembrane region" description="Helical" evidence="7">
    <location>
        <begin position="124"/>
        <end position="145"/>
    </location>
</feature>
<dbReference type="HAMAP" id="MF_01147">
    <property type="entry name" value="Lgt"/>
    <property type="match status" value="1"/>
</dbReference>
<evidence type="ECO:0000256" key="4">
    <source>
        <dbReference type="ARBA" id="ARBA00022692"/>
    </source>
</evidence>
<feature type="binding site" evidence="7">
    <location>
        <position position="143"/>
    </location>
    <ligand>
        <name>a 1,2-diacyl-sn-glycero-3-phospho-(1'-sn-glycerol)</name>
        <dbReference type="ChEBI" id="CHEBI:64716"/>
    </ligand>
</feature>
<feature type="transmembrane region" description="Helical" evidence="7">
    <location>
        <begin position="60"/>
        <end position="82"/>
    </location>
</feature>
<keyword evidence="2 7" id="KW-1003">Cell membrane</keyword>
<comment type="subcellular location">
    <subcellularLocation>
        <location evidence="7">Cell membrane</location>
        <topology evidence="7">Multi-pass membrane protein</topology>
    </subcellularLocation>
</comment>
<evidence type="ECO:0000313" key="9">
    <source>
        <dbReference type="Proteomes" id="UP000785783"/>
    </source>
</evidence>
<keyword evidence="4 7" id="KW-0812">Transmembrane</keyword>
<keyword evidence="5 7" id="KW-1133">Transmembrane helix</keyword>